<evidence type="ECO:0000313" key="2">
    <source>
        <dbReference type="EMBL" id="KAK0479214.1"/>
    </source>
</evidence>
<dbReference type="EMBL" id="JAUEPR010000012">
    <property type="protein sequence ID" value="KAK0479214.1"/>
    <property type="molecule type" value="Genomic_DNA"/>
</dbReference>
<name>A0AA39P847_9AGAR</name>
<comment type="caution">
    <text evidence="2">The sequence shown here is derived from an EMBL/GenBank/DDBJ whole genome shotgun (WGS) entry which is preliminary data.</text>
</comment>
<evidence type="ECO:0000313" key="3">
    <source>
        <dbReference type="Proteomes" id="UP001175227"/>
    </source>
</evidence>
<sequence>MRWSGCDSGTITLLFHSTQNGSITVPLPHAGTQEYYAKISLHSIDGMLDSWIAQASQLQSYTYSIGHVGYDALSLIYPEFCLSIRPHTPHFAFRLCDTFMAEDRHHTLSLSISTPSVDPQTNKVSWPIFTWYDADVEISSGEVEEIFGVKLRIDGYSWYHPMFKTLLTSLPELHADYKFDPVRGGADICEYFGWPFMEILDVSTGDWMPLHGTVSESASVTSNNRCRTSGVKIVSPLNNALEVDHAGEASIKTEIASAMQTKDLKSSHGLWIFIVMSIVISVILLYFSIEVK</sequence>
<keyword evidence="3" id="KW-1185">Reference proteome</keyword>
<organism evidence="2 3">
    <name type="scientific">Armillaria novae-zelandiae</name>
    <dbReference type="NCBI Taxonomy" id="153914"/>
    <lineage>
        <taxon>Eukaryota</taxon>
        <taxon>Fungi</taxon>
        <taxon>Dikarya</taxon>
        <taxon>Basidiomycota</taxon>
        <taxon>Agaricomycotina</taxon>
        <taxon>Agaricomycetes</taxon>
        <taxon>Agaricomycetidae</taxon>
        <taxon>Agaricales</taxon>
        <taxon>Marasmiineae</taxon>
        <taxon>Physalacriaceae</taxon>
        <taxon>Armillaria</taxon>
    </lineage>
</organism>
<keyword evidence="1" id="KW-0812">Transmembrane</keyword>
<reference evidence="2" key="1">
    <citation type="submission" date="2023-06" db="EMBL/GenBank/DDBJ databases">
        <authorList>
            <consortium name="Lawrence Berkeley National Laboratory"/>
            <person name="Ahrendt S."/>
            <person name="Sahu N."/>
            <person name="Indic B."/>
            <person name="Wong-Bajracharya J."/>
            <person name="Merenyi Z."/>
            <person name="Ke H.-M."/>
            <person name="Monk M."/>
            <person name="Kocsube S."/>
            <person name="Drula E."/>
            <person name="Lipzen A."/>
            <person name="Balint B."/>
            <person name="Henrissat B."/>
            <person name="Andreopoulos B."/>
            <person name="Martin F.M."/>
            <person name="Harder C.B."/>
            <person name="Rigling D."/>
            <person name="Ford K.L."/>
            <person name="Foster G.D."/>
            <person name="Pangilinan J."/>
            <person name="Papanicolaou A."/>
            <person name="Barry K."/>
            <person name="LaButti K."/>
            <person name="Viragh M."/>
            <person name="Koriabine M."/>
            <person name="Yan M."/>
            <person name="Riley R."/>
            <person name="Champramary S."/>
            <person name="Plett K.L."/>
            <person name="Tsai I.J."/>
            <person name="Slot J."/>
            <person name="Sipos G."/>
            <person name="Plett J."/>
            <person name="Nagy L.G."/>
            <person name="Grigoriev I.V."/>
        </authorList>
    </citation>
    <scope>NUCLEOTIDE SEQUENCE</scope>
    <source>
        <strain evidence="2">ICMP 16352</strain>
    </source>
</reference>
<keyword evidence="1" id="KW-0472">Membrane</keyword>
<evidence type="ECO:0000256" key="1">
    <source>
        <dbReference type="SAM" id="Phobius"/>
    </source>
</evidence>
<dbReference type="AlphaFoldDB" id="A0AA39P847"/>
<dbReference type="Proteomes" id="UP001175227">
    <property type="component" value="Unassembled WGS sequence"/>
</dbReference>
<keyword evidence="1" id="KW-1133">Transmembrane helix</keyword>
<gene>
    <name evidence="2" type="ORF">IW261DRAFT_167783</name>
</gene>
<feature type="transmembrane region" description="Helical" evidence="1">
    <location>
        <begin position="269"/>
        <end position="289"/>
    </location>
</feature>
<accession>A0AA39P847</accession>
<proteinExistence type="predicted"/>
<protein>
    <submittedName>
        <fullName evidence="2">Uncharacterized protein</fullName>
    </submittedName>
</protein>